<dbReference type="Proteomes" id="UP000199642">
    <property type="component" value="Unassembled WGS sequence"/>
</dbReference>
<protein>
    <submittedName>
        <fullName evidence="1">Uncharacterized protein</fullName>
    </submittedName>
</protein>
<name>A0A1I2RSX1_9BACT</name>
<evidence type="ECO:0000313" key="2">
    <source>
        <dbReference type="Proteomes" id="UP000199642"/>
    </source>
</evidence>
<keyword evidence="2" id="KW-1185">Reference proteome</keyword>
<organism evidence="1 2">
    <name type="scientific">Algoriphagus hitonicola</name>
    <dbReference type="NCBI Taxonomy" id="435880"/>
    <lineage>
        <taxon>Bacteria</taxon>
        <taxon>Pseudomonadati</taxon>
        <taxon>Bacteroidota</taxon>
        <taxon>Cytophagia</taxon>
        <taxon>Cytophagales</taxon>
        <taxon>Cyclobacteriaceae</taxon>
        <taxon>Algoriphagus</taxon>
    </lineage>
</organism>
<reference evidence="2" key="1">
    <citation type="submission" date="2016-10" db="EMBL/GenBank/DDBJ databases">
        <authorList>
            <person name="Varghese N."/>
            <person name="Submissions S."/>
        </authorList>
    </citation>
    <scope>NUCLEOTIDE SEQUENCE [LARGE SCALE GENOMIC DNA]</scope>
    <source>
        <strain evidence="2">DSM 19315</strain>
    </source>
</reference>
<dbReference type="EMBL" id="FOPC01000003">
    <property type="protein sequence ID" value="SFG40846.1"/>
    <property type="molecule type" value="Genomic_DNA"/>
</dbReference>
<dbReference type="OrthoDB" id="823609at2"/>
<dbReference type="RefSeq" id="WP_092789844.1">
    <property type="nucleotide sequence ID" value="NZ_FOPC01000003.1"/>
</dbReference>
<dbReference type="AlphaFoldDB" id="A0A1I2RSX1"/>
<sequence length="162" mass="18989">MKISQEKMLEYFLPKVEKEGKRYKKNTLIKAKLAPKGMEVVTETSDGIKTKNIAEEGDYFVENQTSTSEMYLVRKNVFERKYQITQSLSEGWATYQLREFIWAIQITAEDIQKFGAEDVLDFTAPWGELSIAKPEDFLVLPPEKDEIYRIAHKEFKETYKEI</sequence>
<evidence type="ECO:0000313" key="1">
    <source>
        <dbReference type="EMBL" id="SFG40846.1"/>
    </source>
</evidence>
<gene>
    <name evidence="1" type="ORF">SAMN04487988_103286</name>
</gene>
<proteinExistence type="predicted"/>
<accession>A0A1I2RSX1</accession>